<reference evidence="2" key="1">
    <citation type="submission" date="2011-04" db="EMBL/GenBank/DDBJ databases">
        <title>The complete genome of Porphyromonas asaccharolytica DSM 20707.</title>
        <authorList>
            <person name="Lucas S."/>
            <person name="Han J."/>
            <person name="Lapidus A."/>
            <person name="Bruce D."/>
            <person name="Goodwin L."/>
            <person name="Pitluck S."/>
            <person name="Peters L."/>
            <person name="Kyrpides N."/>
            <person name="Mavromatis K."/>
            <person name="Ivanova N."/>
            <person name="Ovchinnikova G."/>
            <person name="Pagani I."/>
            <person name="Lu M."/>
            <person name="Detter J.C."/>
            <person name="Tapia R."/>
            <person name="Han C."/>
            <person name="Land M."/>
            <person name="Hauser L."/>
            <person name="Markowitz V."/>
            <person name="Cheng J.-F."/>
            <person name="Hugenholtz P."/>
            <person name="Woyke T."/>
            <person name="Wu D."/>
            <person name="Gronow S."/>
            <person name="Wellnitz S."/>
            <person name="Brambilla E."/>
            <person name="Klenk H.-P."/>
            <person name="Eisen J.A."/>
        </authorList>
    </citation>
    <scope>NUCLEOTIDE SEQUENCE [LARGE SCALE GENOMIC DNA]</scope>
    <source>
        <strain evidence="2">ATCC 25260 / DSM 20707 / VPI 4198</strain>
    </source>
</reference>
<keyword evidence="2" id="KW-1185">Reference proteome</keyword>
<dbReference type="eggNOG" id="ENOG50333MR">
    <property type="taxonomic scope" value="Bacteria"/>
</dbReference>
<dbReference type="AlphaFoldDB" id="F4KLW9"/>
<dbReference type="OrthoDB" id="1013859at2"/>
<dbReference type="HOGENOM" id="CLU_1516577_0_0_10"/>
<proteinExistence type="predicted"/>
<dbReference type="Pfam" id="PF14060">
    <property type="entry name" value="DUF4252"/>
    <property type="match status" value="1"/>
</dbReference>
<accession>F4KLW9</accession>
<gene>
    <name evidence="1" type="ordered locus">Poras_0203</name>
</gene>
<dbReference type="InterPro" id="IPR025348">
    <property type="entry name" value="DUF4252"/>
</dbReference>
<evidence type="ECO:0000313" key="1">
    <source>
        <dbReference type="EMBL" id="AEE12157.1"/>
    </source>
</evidence>
<dbReference type="Proteomes" id="UP000006545">
    <property type="component" value="Chromosome"/>
</dbReference>
<dbReference type="KEGG" id="pah:Poras_0203"/>
<organism evidence="1 2">
    <name type="scientific">Porphyromonas asaccharolytica (strain ATCC 25260 / DSM 20707 / BCRC 10618 / CCUG 7834 / JCM 6326 / LMG 13178 / VPI 4198 / B440)</name>
    <name type="common">Bacteroides asaccharolyticus</name>
    <dbReference type="NCBI Taxonomy" id="879243"/>
    <lineage>
        <taxon>Bacteria</taxon>
        <taxon>Pseudomonadati</taxon>
        <taxon>Bacteroidota</taxon>
        <taxon>Bacteroidia</taxon>
        <taxon>Bacteroidales</taxon>
        <taxon>Porphyromonadaceae</taxon>
        <taxon>Porphyromonas</taxon>
    </lineage>
</organism>
<evidence type="ECO:0008006" key="3">
    <source>
        <dbReference type="Google" id="ProtNLM"/>
    </source>
</evidence>
<evidence type="ECO:0000313" key="2">
    <source>
        <dbReference type="Proteomes" id="UP000006545"/>
    </source>
</evidence>
<name>F4KLW9_PORAD</name>
<dbReference type="STRING" id="879243.Poras_0203"/>
<sequence>MKSYTTHLSRLSIIALSMILLVGLPASAQRSSTRTRINTSKLLETKNIDVVYISPAMLQSVPKASLKIDGADAMSGIMDGITSIHIYTSSDRKAIQELRRTFAPVIELRHSDLEQLMYVKDDNGVVNLIGQLQGDNATELYMIVSGDDEYTVINFSGSFSRRELEKAVTQDNRKRKK</sequence>
<dbReference type="EMBL" id="CP002689">
    <property type="protein sequence ID" value="AEE12157.1"/>
    <property type="molecule type" value="Genomic_DNA"/>
</dbReference>
<protein>
    <recommendedName>
        <fullName evidence="3">DUF4252 domain-containing protein</fullName>
    </recommendedName>
</protein>
<dbReference type="RefSeq" id="WP_004330496.1">
    <property type="nucleotide sequence ID" value="NC_015501.1"/>
</dbReference>